<dbReference type="PANTHER" id="PTHR31297:SF13">
    <property type="entry name" value="PUTATIVE-RELATED"/>
    <property type="match status" value="1"/>
</dbReference>
<comment type="caution">
    <text evidence="6">The sequence shown here is derived from an EMBL/GenBank/DDBJ whole genome shotgun (WGS) entry which is preliminary data.</text>
</comment>
<keyword evidence="7" id="KW-1185">Reference proteome</keyword>
<feature type="domain" description="CBM6" evidence="5">
    <location>
        <begin position="473"/>
        <end position="571"/>
    </location>
</feature>
<dbReference type="PANTHER" id="PTHR31297">
    <property type="entry name" value="GLUCAN ENDO-1,6-BETA-GLUCOSIDASE B"/>
    <property type="match status" value="1"/>
</dbReference>
<evidence type="ECO:0000313" key="6">
    <source>
        <dbReference type="EMBL" id="MCD2424792.1"/>
    </source>
</evidence>
<dbReference type="Pfam" id="PF03422">
    <property type="entry name" value="CBM_6"/>
    <property type="match status" value="1"/>
</dbReference>
<dbReference type="SUPFAM" id="SSF51445">
    <property type="entry name" value="(Trans)glycosidases"/>
    <property type="match status" value="1"/>
</dbReference>
<evidence type="ECO:0000259" key="5">
    <source>
        <dbReference type="Pfam" id="PF03422"/>
    </source>
</evidence>
<dbReference type="EMBL" id="JAJNEC010000005">
    <property type="protein sequence ID" value="MCD2424792.1"/>
    <property type="molecule type" value="Genomic_DNA"/>
</dbReference>
<dbReference type="InterPro" id="IPR001547">
    <property type="entry name" value="Glyco_hydro_5"/>
</dbReference>
<dbReference type="InterPro" id="IPR050386">
    <property type="entry name" value="Glycosyl_hydrolase_5"/>
</dbReference>
<dbReference type="CDD" id="cd04080">
    <property type="entry name" value="CBM6_cellulase-like"/>
    <property type="match status" value="1"/>
</dbReference>
<keyword evidence="2 3" id="KW-0326">Glycosidase</keyword>
<dbReference type="InterPro" id="IPR005084">
    <property type="entry name" value="CBM6"/>
</dbReference>
<comment type="similarity">
    <text evidence="3">Belongs to the glycosyl hydrolase 5 (cellulase A) family.</text>
</comment>
<dbReference type="Gene3D" id="3.20.20.80">
    <property type="entry name" value="Glycosidases"/>
    <property type="match status" value="1"/>
</dbReference>
<dbReference type="InterPro" id="IPR017853">
    <property type="entry name" value="GH"/>
</dbReference>
<evidence type="ECO:0000259" key="4">
    <source>
        <dbReference type="Pfam" id="PF00150"/>
    </source>
</evidence>
<sequence>MKIIAGGITLILGICWSCSFHAFGQPFLRTDGKKIVDGSGKEVLLRGMGLGGWMLQEGYMYQLGFLGQQYKIREKITTSVGAEKAAVFYDRWLENHTTKKDIAALASLGFNSIRLPMHYALYTLPVEQEPVAGGNTWLEKGFALTDSLLAWCKQYKMYLILDLHATPGGQGHDLPIADRNPAQPALWQSAANRKKTVALWKQLAQRYADEPWIGGYDIINEPNWGFDDENDKRGTSEQHNIPLKALLKEITAAIRSVDKHHIIIIEGNGFGNNYNGMFPLWDSNMVLSFHKYGNFNNTAAIQRFLDLREKYNVPLWLGESGENSNTWFREAIKLCEDNGIGWAWWQHKKMGINNPYEVKQPGGYKALLADWSGKGPTLAAAEAWGILNEWLENIKLEHNIFHADVADALFRQVANNTAIPFKPLTIADGLTIKATDYDMGAQRVAYYDSDSASYHYTPGVNTAGNRGWTYRNDGVDIKSSGNETYVYHIEDGEWLQYTITVKSGGYYRIRFRTRSEKEGVITVLNDDQPVTKITVPPASKGDWVVTASQPLKLNKGMHRLKLVVEKGGFEFVDMTLKKEK</sequence>
<reference evidence="6 7" key="1">
    <citation type="submission" date="2021-11" db="EMBL/GenBank/DDBJ databases">
        <title>Genomic of Niabella pedocola.</title>
        <authorList>
            <person name="Wu T."/>
        </authorList>
    </citation>
    <scope>NUCLEOTIDE SEQUENCE [LARGE SCALE GENOMIC DNA]</scope>
    <source>
        <strain evidence="6 7">JCM 31011</strain>
    </source>
</reference>
<dbReference type="Pfam" id="PF00150">
    <property type="entry name" value="Cellulase"/>
    <property type="match status" value="1"/>
</dbReference>
<keyword evidence="1 3" id="KW-0378">Hydrolase</keyword>
<dbReference type="Proteomes" id="UP001199816">
    <property type="component" value="Unassembled WGS sequence"/>
</dbReference>
<evidence type="ECO:0000256" key="2">
    <source>
        <dbReference type="ARBA" id="ARBA00023295"/>
    </source>
</evidence>
<name>A0ABS8PUP1_9BACT</name>
<evidence type="ECO:0000256" key="3">
    <source>
        <dbReference type="RuleBase" id="RU361153"/>
    </source>
</evidence>
<evidence type="ECO:0000313" key="7">
    <source>
        <dbReference type="Proteomes" id="UP001199816"/>
    </source>
</evidence>
<feature type="domain" description="Glycoside hydrolase family 5" evidence="4">
    <location>
        <begin position="88"/>
        <end position="348"/>
    </location>
</feature>
<gene>
    <name evidence="6" type="ORF">LQ567_18565</name>
</gene>
<organism evidence="6 7">
    <name type="scientific">Niabella pedocola</name>
    <dbReference type="NCBI Taxonomy" id="1752077"/>
    <lineage>
        <taxon>Bacteria</taxon>
        <taxon>Pseudomonadati</taxon>
        <taxon>Bacteroidota</taxon>
        <taxon>Chitinophagia</taxon>
        <taxon>Chitinophagales</taxon>
        <taxon>Chitinophagaceae</taxon>
        <taxon>Niabella</taxon>
    </lineage>
</organism>
<dbReference type="RefSeq" id="WP_231007001.1">
    <property type="nucleotide sequence ID" value="NZ_JAJNEC010000005.1"/>
</dbReference>
<dbReference type="Gene3D" id="2.60.120.260">
    <property type="entry name" value="Galactose-binding domain-like"/>
    <property type="match status" value="1"/>
</dbReference>
<accession>A0ABS8PUP1</accession>
<dbReference type="InterPro" id="IPR008979">
    <property type="entry name" value="Galactose-bd-like_sf"/>
</dbReference>
<protein>
    <submittedName>
        <fullName evidence="6">Cellulase family glycosylhydrolase</fullName>
    </submittedName>
</protein>
<evidence type="ECO:0000256" key="1">
    <source>
        <dbReference type="ARBA" id="ARBA00022801"/>
    </source>
</evidence>
<dbReference type="SUPFAM" id="SSF49785">
    <property type="entry name" value="Galactose-binding domain-like"/>
    <property type="match status" value="1"/>
</dbReference>
<proteinExistence type="inferred from homology"/>